<dbReference type="RefSeq" id="WP_323208704.1">
    <property type="nucleotide sequence ID" value="NZ_JAYFSN010000042.1"/>
</dbReference>
<sequence>AKLVGVAPLARDSGAMRGVRRIWGGRAGIRQVLYMATLVAVRFNPSLREFYQRLRAKGKAGKVALVAAMRKLLVILNAKMRDQLAAAATS</sequence>
<reference evidence="2 3" key="1">
    <citation type="submission" date="2023-12" db="EMBL/GenBank/DDBJ databases">
        <title>Genome sequencing of Xanthomonas floridensis.</title>
        <authorList>
            <person name="Greer S."/>
            <person name="Harrison J."/>
            <person name="Grant M."/>
            <person name="Vicente J."/>
            <person name="Studholme D."/>
        </authorList>
    </citation>
    <scope>NUCLEOTIDE SEQUENCE [LARGE SCALE GENOMIC DNA]</scope>
    <source>
        <strain evidence="2 3">WHRI 8848</strain>
    </source>
</reference>
<protein>
    <submittedName>
        <fullName evidence="2">Transposase</fullName>
    </submittedName>
</protein>
<evidence type="ECO:0000259" key="1">
    <source>
        <dbReference type="Pfam" id="PF02371"/>
    </source>
</evidence>
<feature type="non-terminal residue" evidence="2">
    <location>
        <position position="1"/>
    </location>
</feature>
<dbReference type="Proteomes" id="UP001303614">
    <property type="component" value="Unassembled WGS sequence"/>
</dbReference>
<accession>A0ABU5PTD8</accession>
<dbReference type="InterPro" id="IPR003346">
    <property type="entry name" value="Transposase_20"/>
</dbReference>
<evidence type="ECO:0000313" key="2">
    <source>
        <dbReference type="EMBL" id="MEA5122866.1"/>
    </source>
</evidence>
<gene>
    <name evidence="2" type="ORF">VB146_03060</name>
</gene>
<dbReference type="Pfam" id="PF02371">
    <property type="entry name" value="Transposase_20"/>
    <property type="match status" value="1"/>
</dbReference>
<dbReference type="InterPro" id="IPR047650">
    <property type="entry name" value="Transpos_IS110"/>
</dbReference>
<keyword evidence="3" id="KW-1185">Reference proteome</keyword>
<evidence type="ECO:0000313" key="3">
    <source>
        <dbReference type="Proteomes" id="UP001303614"/>
    </source>
</evidence>
<comment type="caution">
    <text evidence="2">The sequence shown here is derived from an EMBL/GenBank/DDBJ whole genome shotgun (WGS) entry which is preliminary data.</text>
</comment>
<dbReference type="PANTHER" id="PTHR33055">
    <property type="entry name" value="TRANSPOSASE FOR INSERTION SEQUENCE ELEMENT IS1111A"/>
    <property type="match status" value="1"/>
</dbReference>
<feature type="domain" description="Transposase IS116/IS110/IS902 C-terminal" evidence="1">
    <location>
        <begin position="1"/>
        <end position="52"/>
    </location>
</feature>
<dbReference type="PANTHER" id="PTHR33055:SF13">
    <property type="entry name" value="TRANSPOSASE"/>
    <property type="match status" value="1"/>
</dbReference>
<proteinExistence type="predicted"/>
<dbReference type="EMBL" id="JAYFSO010000002">
    <property type="protein sequence ID" value="MEA5122866.1"/>
    <property type="molecule type" value="Genomic_DNA"/>
</dbReference>
<name>A0ABU5PTD8_9XANT</name>
<organism evidence="2 3">
    <name type="scientific">Xanthomonas floridensis</name>
    <dbReference type="NCBI Taxonomy" id="1843580"/>
    <lineage>
        <taxon>Bacteria</taxon>
        <taxon>Pseudomonadati</taxon>
        <taxon>Pseudomonadota</taxon>
        <taxon>Gammaproteobacteria</taxon>
        <taxon>Lysobacterales</taxon>
        <taxon>Lysobacteraceae</taxon>
        <taxon>Xanthomonas</taxon>
    </lineage>
</organism>